<name>H1SDL0_9BURK</name>
<comment type="caution">
    <text evidence="1">The sequence shown here is derived from an EMBL/GenBank/DDBJ whole genome shotgun (WGS) entry which is preliminary data.</text>
</comment>
<evidence type="ECO:0000313" key="2">
    <source>
        <dbReference type="Proteomes" id="UP000005808"/>
    </source>
</evidence>
<evidence type="ECO:0000313" key="1">
    <source>
        <dbReference type="EMBL" id="EHP39395.1"/>
    </source>
</evidence>
<gene>
    <name evidence="1" type="ORF">OR16_31579</name>
</gene>
<proteinExistence type="predicted"/>
<reference evidence="1 2" key="1">
    <citation type="journal article" date="2012" name="J. Bacteriol.">
        <title>De Novo Genome Project of Cupriavidus basilensis OR16.</title>
        <authorList>
            <person name="Cserhati M."/>
            <person name="Kriszt B."/>
            <person name="Szoboszlay S."/>
            <person name="Toth A."/>
            <person name="Szabo I."/>
            <person name="Tancsics A."/>
            <person name="Nagy I."/>
            <person name="Horvath B."/>
            <person name="Nagy I."/>
            <person name="Kukolya J."/>
        </authorList>
    </citation>
    <scope>NUCLEOTIDE SEQUENCE [LARGE SCALE GENOMIC DNA]</scope>
    <source>
        <strain evidence="1 2">OR16</strain>
    </source>
</reference>
<dbReference type="AlphaFoldDB" id="H1SDL0"/>
<dbReference type="EMBL" id="AHJE01000093">
    <property type="protein sequence ID" value="EHP39395.1"/>
    <property type="molecule type" value="Genomic_DNA"/>
</dbReference>
<organism evidence="1 2">
    <name type="scientific">Cupriavidus basilensis OR16</name>
    <dbReference type="NCBI Taxonomy" id="1127483"/>
    <lineage>
        <taxon>Bacteria</taxon>
        <taxon>Pseudomonadati</taxon>
        <taxon>Pseudomonadota</taxon>
        <taxon>Betaproteobacteria</taxon>
        <taxon>Burkholderiales</taxon>
        <taxon>Burkholderiaceae</taxon>
        <taxon>Cupriavidus</taxon>
    </lineage>
</organism>
<protein>
    <submittedName>
        <fullName evidence="1">Uncharacterized protein</fullName>
    </submittedName>
</protein>
<accession>H1SDL0</accession>
<sequence>MARKPIHLEMKGGKTPRQRIWEAVRANRKRFTQAEIAEVVGGLEENIGSVCARPTVSSAITALKPRA</sequence>
<dbReference type="Proteomes" id="UP000005808">
    <property type="component" value="Unassembled WGS sequence"/>
</dbReference>